<accession>A0A7T2S3Z1</accession>
<dbReference type="GO" id="GO:0003677">
    <property type="term" value="F:DNA binding"/>
    <property type="evidence" value="ECO:0007669"/>
    <property type="project" value="UniProtKB-UniRule"/>
</dbReference>
<gene>
    <name evidence="8 12" type="primary">gyrA</name>
    <name evidence="12" type="ORF">I6G66_30365</name>
</gene>
<dbReference type="FunFam" id="3.90.199.10:FF:000001">
    <property type="entry name" value="DNA gyrase subunit A"/>
    <property type="match status" value="1"/>
</dbReference>
<dbReference type="NCBIfam" id="NF004043">
    <property type="entry name" value="PRK05560.1"/>
    <property type="match status" value="1"/>
</dbReference>
<dbReference type="PANTHER" id="PTHR43493">
    <property type="entry name" value="DNA GYRASE/TOPOISOMERASE SUBUNIT A"/>
    <property type="match status" value="1"/>
</dbReference>
<dbReference type="InterPro" id="IPR006691">
    <property type="entry name" value="GyrA/parC_rep"/>
</dbReference>
<dbReference type="GO" id="GO:0005737">
    <property type="term" value="C:cytoplasm"/>
    <property type="evidence" value="ECO:0007669"/>
    <property type="project" value="UniProtKB-SubCell"/>
</dbReference>
<dbReference type="InterPro" id="IPR013757">
    <property type="entry name" value="Topo_IIA_A_a_sf"/>
</dbReference>
<dbReference type="Gene3D" id="1.10.268.10">
    <property type="entry name" value="Topoisomerase, domain 3"/>
    <property type="match status" value="1"/>
</dbReference>
<comment type="function">
    <text evidence="8">A type II topoisomerase that negatively supercoils closed circular double-stranded (ds) DNA in an ATP-dependent manner to modulate DNA topology and maintain chromosomes in an underwound state. Negative supercoiling favors strand separation, and DNA replication, transcription, recombination and repair, all of which involve strand separation. Also able to catalyze the interconversion of other topological isomers of dsDNA rings, including catenanes and knotted rings. Type II topoisomerases break and join 2 DNA strands simultaneously in an ATP-dependent manner.</text>
</comment>
<protein>
    <recommendedName>
        <fullName evidence="8">DNA gyrase subunit A</fullName>
        <ecNumber evidence="8">5.6.2.2</ecNumber>
    </recommendedName>
</protein>
<evidence type="ECO:0000256" key="6">
    <source>
        <dbReference type="ARBA" id="ARBA00023125"/>
    </source>
</evidence>
<dbReference type="GO" id="GO:0034335">
    <property type="term" value="F:DNA negative supercoiling activity"/>
    <property type="evidence" value="ECO:0007669"/>
    <property type="project" value="UniProtKB-ARBA"/>
</dbReference>
<evidence type="ECO:0000256" key="7">
    <source>
        <dbReference type="ARBA" id="ARBA00023235"/>
    </source>
</evidence>
<dbReference type="InterPro" id="IPR002205">
    <property type="entry name" value="Topo_IIA_dom_A"/>
</dbReference>
<dbReference type="FunFam" id="2.120.10.90:FF:000004">
    <property type="entry name" value="DNA gyrase subunit A"/>
    <property type="match status" value="1"/>
</dbReference>
<comment type="subcellular location">
    <subcellularLocation>
        <location evidence="8">Cytoplasm</location>
    </subcellularLocation>
</comment>
<name>A0A7T2S3Z1_DELAC</name>
<evidence type="ECO:0000256" key="2">
    <source>
        <dbReference type="ARBA" id="ARBA00008263"/>
    </source>
</evidence>
<dbReference type="EC" id="5.6.2.2" evidence="8"/>
<dbReference type="GO" id="GO:0006265">
    <property type="term" value="P:DNA topological change"/>
    <property type="evidence" value="ECO:0007669"/>
    <property type="project" value="UniProtKB-UniRule"/>
</dbReference>
<feature type="compositionally biased region" description="Acidic residues" evidence="10">
    <location>
        <begin position="860"/>
        <end position="870"/>
    </location>
</feature>
<comment type="catalytic activity">
    <reaction evidence="1 8 9">
        <text>ATP-dependent breakage, passage and rejoining of double-stranded DNA.</text>
        <dbReference type="EC" id="5.6.2.2"/>
    </reaction>
</comment>
<dbReference type="SMART" id="SM00434">
    <property type="entry name" value="TOP4c"/>
    <property type="match status" value="1"/>
</dbReference>
<evidence type="ECO:0000256" key="5">
    <source>
        <dbReference type="ARBA" id="ARBA00023029"/>
    </source>
</evidence>
<sequence>MTQFAKETLPISLEEEMRRSYLDYAMSVIVGRALPDARDGLKPVHRRVLFAMHELNNDWNRPYKKSARIVGDVIGKYHPHGDSAVYDTIVRMAQDFSLRHMLVDGQGNFGSVDGDSAAAMRYTEIRLSKISHEMLGDIDKETVDYGPNYDGSEREPLVLPARLPNLLVNGSSGIAVGMATNIPPHNLNEVVDACLHLLQTPQATIDELMEIIPAPDFPTAGIIYGINGVKEGYRTGRGRVVMRAKCHFEDIDRGQRQAIIVDELPYQVNKKTLQERMAELVHEKKIEGISHIQDESDKSGMRLVIELKRGEVPEVVLNNLYKLTQLQDTFGMNMVALVDGQPKLCNLKDLVEVFLQHRREVVTRRTVYELRKARERGHVLEGLAVALANIDDFIAIIRNAPTPPVAKAELMTRNWDSKLVREMLTRTRTDGGVVNADDYRPDGLEREFGMQADGLYRLSEIQAQEILQMRLQRLTGLEQDKIVAEYKDVMSVIEDLLDILSKPERVSAIIGDELKQIKAEFGQSKVGARRSTVEYSAQDLSTEDLITPTDMVVTLSHTGYIKSQPLSEYRSQKRGGRGKQATATKEDDWIDQLFIANTHDYLLCFSNRGRLYWLKVWEVPAGSRGSRGRPIVNMFPLQDGEKINVVLPLTGEYRSFPADHYVFMSTSMGTVKKTALDEFSNPRKAGIIAVGLDEGDFLIGAALTDGKHDVMLFSDGGKAVRFDENDVRPMGRNARGVKGMNLEEGQSVIAMLVAEDESQSVLTATENGYGKRTSIVEYTRHGRGTKGMIAIQQSERNGKVVAATLVHADDEIMLITDTGVLVRTRVSEIRELGRATQGVTLISLDEGAKLGGLQRIVENDANEVEDEATGEEATGGDEAAAEGTGEPA</sequence>
<keyword evidence="3 8" id="KW-0547">Nucleotide-binding</keyword>
<dbReference type="CDD" id="cd00187">
    <property type="entry name" value="TOP4c"/>
    <property type="match status" value="1"/>
</dbReference>
<organism evidence="12 13">
    <name type="scientific">Delftia acidovorans</name>
    <name type="common">Pseudomonas acidovorans</name>
    <name type="synonym">Comamonas acidovorans</name>
    <dbReference type="NCBI Taxonomy" id="80866"/>
    <lineage>
        <taxon>Bacteria</taxon>
        <taxon>Pseudomonadati</taxon>
        <taxon>Pseudomonadota</taxon>
        <taxon>Betaproteobacteria</taxon>
        <taxon>Burkholderiales</taxon>
        <taxon>Comamonadaceae</taxon>
        <taxon>Delftia</taxon>
    </lineage>
</organism>
<dbReference type="GO" id="GO:0005524">
    <property type="term" value="F:ATP binding"/>
    <property type="evidence" value="ECO:0007669"/>
    <property type="project" value="UniProtKB-UniRule"/>
</dbReference>
<dbReference type="GO" id="GO:0009330">
    <property type="term" value="C:DNA topoisomerase type II (double strand cut, ATP-hydrolyzing) complex"/>
    <property type="evidence" value="ECO:0007669"/>
    <property type="project" value="TreeGrafter"/>
</dbReference>
<feature type="domain" description="Topo IIA-type catalytic" evidence="11">
    <location>
        <begin position="34"/>
        <end position="545"/>
    </location>
</feature>
<comment type="similarity">
    <text evidence="2 8">Belongs to the type II topoisomerase GyrA/ParC subunit family.</text>
</comment>
<dbReference type="NCBIfam" id="NF004044">
    <property type="entry name" value="PRK05561.1"/>
    <property type="match status" value="1"/>
</dbReference>
<dbReference type="PANTHER" id="PTHR43493:SF5">
    <property type="entry name" value="DNA GYRASE SUBUNIT A, CHLOROPLASTIC_MITOCHONDRIAL"/>
    <property type="match status" value="1"/>
</dbReference>
<dbReference type="Gene3D" id="3.30.1360.40">
    <property type="match status" value="1"/>
</dbReference>
<dbReference type="GO" id="GO:0006261">
    <property type="term" value="P:DNA-templated DNA replication"/>
    <property type="evidence" value="ECO:0007669"/>
    <property type="project" value="UniProtKB-UniRule"/>
</dbReference>
<dbReference type="AlphaFoldDB" id="A0A7T2S3Z1"/>
<keyword evidence="7 8" id="KW-0413">Isomerase</keyword>
<proteinExistence type="inferred from homology"/>
<evidence type="ECO:0000256" key="3">
    <source>
        <dbReference type="ARBA" id="ARBA00022741"/>
    </source>
</evidence>
<dbReference type="HAMAP" id="MF_01897">
    <property type="entry name" value="GyrA"/>
    <property type="match status" value="1"/>
</dbReference>
<dbReference type="EMBL" id="CP065668">
    <property type="protein sequence ID" value="QPS08491.1"/>
    <property type="molecule type" value="Genomic_DNA"/>
</dbReference>
<dbReference type="SUPFAM" id="SSF56719">
    <property type="entry name" value="Type II DNA topoisomerase"/>
    <property type="match status" value="1"/>
</dbReference>
<dbReference type="Pfam" id="PF00521">
    <property type="entry name" value="DNA_topoisoIV"/>
    <property type="match status" value="1"/>
</dbReference>
<dbReference type="PROSITE" id="PS52040">
    <property type="entry name" value="TOPO_IIA"/>
    <property type="match status" value="1"/>
</dbReference>
<dbReference type="InterPro" id="IPR013758">
    <property type="entry name" value="Topo_IIA_A/C_ab"/>
</dbReference>
<evidence type="ECO:0000259" key="11">
    <source>
        <dbReference type="PROSITE" id="PS52040"/>
    </source>
</evidence>
<evidence type="ECO:0000256" key="9">
    <source>
        <dbReference type="PROSITE-ProRule" id="PRU01384"/>
    </source>
</evidence>
<feature type="short sequence motif" description="GyrA-box" evidence="8">
    <location>
        <begin position="572"/>
        <end position="578"/>
    </location>
</feature>
<dbReference type="InterPro" id="IPR013760">
    <property type="entry name" value="Topo_IIA-like_dom_sf"/>
</dbReference>
<dbReference type="NCBIfam" id="TIGR01063">
    <property type="entry name" value="gyrA"/>
    <property type="match status" value="1"/>
</dbReference>
<evidence type="ECO:0000313" key="12">
    <source>
        <dbReference type="EMBL" id="QPS08491.1"/>
    </source>
</evidence>
<comment type="subunit">
    <text evidence="8">Heterotetramer, composed of two GyrA and two GyrB chains. In the heterotetramer, GyrA contains the active site tyrosine that forms a transient covalent intermediate with DNA, while GyrB binds cofactors and catalyzes ATP hydrolysis.</text>
</comment>
<evidence type="ECO:0000256" key="4">
    <source>
        <dbReference type="ARBA" id="ARBA00022840"/>
    </source>
</evidence>
<keyword evidence="6 8" id="KW-0238">DNA-binding</keyword>
<dbReference type="Gene3D" id="3.90.199.10">
    <property type="entry name" value="Topoisomerase II, domain 5"/>
    <property type="match status" value="1"/>
</dbReference>
<dbReference type="Proteomes" id="UP000594778">
    <property type="component" value="Chromosome"/>
</dbReference>
<feature type="compositionally biased region" description="Low complexity" evidence="10">
    <location>
        <begin position="876"/>
        <end position="888"/>
    </location>
</feature>
<dbReference type="GO" id="GO:0005694">
    <property type="term" value="C:chromosome"/>
    <property type="evidence" value="ECO:0007669"/>
    <property type="project" value="InterPro"/>
</dbReference>
<keyword evidence="5 8" id="KW-0799">Topoisomerase</keyword>
<dbReference type="InterPro" id="IPR035516">
    <property type="entry name" value="Gyrase/topoIV_suA_C"/>
</dbReference>
<feature type="region of interest" description="Disordered" evidence="10">
    <location>
        <begin position="858"/>
        <end position="888"/>
    </location>
</feature>
<evidence type="ECO:0000313" key="13">
    <source>
        <dbReference type="Proteomes" id="UP000594778"/>
    </source>
</evidence>
<evidence type="ECO:0000256" key="8">
    <source>
        <dbReference type="HAMAP-Rule" id="MF_01897"/>
    </source>
</evidence>
<feature type="active site" description="O-(5'-phospho-DNA)-tyrosine intermediate" evidence="8 9">
    <location>
        <position position="122"/>
    </location>
</feature>
<dbReference type="InterPro" id="IPR005743">
    <property type="entry name" value="GyrA"/>
</dbReference>
<keyword evidence="4 8" id="KW-0067">ATP-binding</keyword>
<dbReference type="FunFam" id="3.30.1360.40:FF:000002">
    <property type="entry name" value="DNA gyrase subunit A"/>
    <property type="match status" value="1"/>
</dbReference>
<dbReference type="Pfam" id="PF03989">
    <property type="entry name" value="DNA_gyraseA_C"/>
    <property type="match status" value="6"/>
</dbReference>
<evidence type="ECO:0000256" key="10">
    <source>
        <dbReference type="SAM" id="MobiDB-lite"/>
    </source>
</evidence>
<evidence type="ECO:0000256" key="1">
    <source>
        <dbReference type="ARBA" id="ARBA00000185"/>
    </source>
</evidence>
<keyword evidence="8" id="KW-0963">Cytoplasm</keyword>
<dbReference type="SUPFAM" id="SSF101904">
    <property type="entry name" value="GyrA/ParC C-terminal domain-like"/>
    <property type="match status" value="1"/>
</dbReference>
<dbReference type="Gene3D" id="2.120.10.90">
    <property type="entry name" value="DNA gyrase/topoisomerase IV, subunit A, C-terminal"/>
    <property type="match status" value="1"/>
</dbReference>
<dbReference type="RefSeq" id="WP_197955814.1">
    <property type="nucleotide sequence ID" value="NZ_CP065668.1"/>
</dbReference>
<reference evidence="12 13" key="1">
    <citation type="submission" date="2020-12" db="EMBL/GenBank/DDBJ databases">
        <title>FDA dAtabase for Regulatory Grade micrObial Sequences (FDA-ARGOS): Supporting development and validation of Infectious Disease Dx tests.</title>
        <authorList>
            <person name="Sproer C."/>
            <person name="Gronow S."/>
            <person name="Severitt S."/>
            <person name="Schroder I."/>
            <person name="Tallon L."/>
            <person name="Sadzewicz L."/>
            <person name="Zhao X."/>
            <person name="Boylan J."/>
            <person name="Ott S."/>
            <person name="Bowen H."/>
            <person name="Vavikolanu K."/>
            <person name="Mehta A."/>
            <person name="Aluvathingal J."/>
            <person name="Nadendla S."/>
            <person name="Lowell S."/>
            <person name="Myers T."/>
            <person name="Yan Y."/>
            <person name="Sichtig H."/>
        </authorList>
    </citation>
    <scope>NUCLEOTIDE SEQUENCE [LARGE SCALE GENOMIC DNA]</scope>
    <source>
        <strain evidence="12 13">FDAARGOS_909</strain>
    </source>
</reference>
<comment type="miscellaneous">
    <text evidence="8">Few gyrases are as efficient as E.coli at forming negative supercoils. Not all organisms have 2 type II topoisomerases; in organisms with a single type II topoisomerase this enzyme also has to decatenate newly replicated chromosomes.</text>
</comment>
<dbReference type="InterPro" id="IPR050220">
    <property type="entry name" value="Type_II_DNA_Topoisomerases"/>
</dbReference>